<dbReference type="AlphaFoldDB" id="H8FQ40"/>
<dbReference type="STRING" id="1150626.PHAMO_200063"/>
<reference evidence="1 2" key="1">
    <citation type="journal article" date="2012" name="J. Bacteriol.">
        <title>Draft Genome Sequence of the Purple Photosynthetic Bacterium Phaeospirillum molischianum DSM120, a Particularly Versatile Bacterium.</title>
        <authorList>
            <person name="Duquesne K."/>
            <person name="Prima V."/>
            <person name="Ji B."/>
            <person name="Rouy Z."/>
            <person name="Medigue C."/>
            <person name="Talla E."/>
            <person name="Sturgis J.N."/>
        </authorList>
    </citation>
    <scope>NUCLEOTIDE SEQUENCE [LARGE SCALE GENOMIC DNA]</scope>
    <source>
        <strain evidence="2">DSM120</strain>
    </source>
</reference>
<dbReference type="Proteomes" id="UP000004169">
    <property type="component" value="Unassembled WGS sequence"/>
</dbReference>
<dbReference type="OrthoDB" id="9800876at2"/>
<proteinExistence type="predicted"/>
<evidence type="ECO:0008006" key="3">
    <source>
        <dbReference type="Google" id="ProtNLM"/>
    </source>
</evidence>
<dbReference type="Gene3D" id="1.10.1660.10">
    <property type="match status" value="1"/>
</dbReference>
<dbReference type="EMBL" id="CAHP01000013">
    <property type="protein sequence ID" value="CCG40478.1"/>
    <property type="molecule type" value="Genomic_DNA"/>
</dbReference>
<sequence length="109" mass="12840">MIGIEVVVGQLSGLTRQDLERWISNQWVRPDIDDGTYVFREIDFARVRLIQELRDELLVNEEALPVVLLLLDQLYDQRRKMRELCDALRRTAPDDLRRKLAQHLVQSAL</sequence>
<gene>
    <name evidence="1" type="ORF">PHAMO_200063</name>
</gene>
<accession>H8FQ40</accession>
<name>H8FQ40_MAGML</name>
<dbReference type="eggNOG" id="COG0789">
    <property type="taxonomic scope" value="Bacteria"/>
</dbReference>
<keyword evidence="2" id="KW-1185">Reference proteome</keyword>
<organism evidence="1 2">
    <name type="scientific">Magnetospirillum molischianum DSM 120</name>
    <dbReference type="NCBI Taxonomy" id="1150626"/>
    <lineage>
        <taxon>Bacteria</taxon>
        <taxon>Pseudomonadati</taxon>
        <taxon>Pseudomonadota</taxon>
        <taxon>Alphaproteobacteria</taxon>
        <taxon>Rhodospirillales</taxon>
        <taxon>Rhodospirillaceae</taxon>
        <taxon>Magnetospirillum</taxon>
    </lineage>
</organism>
<comment type="caution">
    <text evidence="1">The sequence shown here is derived from an EMBL/GenBank/DDBJ whole genome shotgun (WGS) entry which is preliminary data.</text>
</comment>
<protein>
    <recommendedName>
        <fullName evidence="3">Chaperone modulatory protein CbpM</fullName>
    </recommendedName>
</protein>
<dbReference type="RefSeq" id="WP_002726784.1">
    <property type="nucleotide sequence ID" value="NZ_CAHP01000013.1"/>
</dbReference>
<evidence type="ECO:0000313" key="1">
    <source>
        <dbReference type="EMBL" id="CCG40478.1"/>
    </source>
</evidence>
<evidence type="ECO:0000313" key="2">
    <source>
        <dbReference type="Proteomes" id="UP000004169"/>
    </source>
</evidence>